<feature type="compositionally biased region" description="Low complexity" evidence="5">
    <location>
        <begin position="147"/>
        <end position="157"/>
    </location>
</feature>
<evidence type="ECO:0000313" key="6">
    <source>
        <dbReference type="EMBL" id="GCB27860.1"/>
    </source>
</evidence>
<evidence type="ECO:0000256" key="5">
    <source>
        <dbReference type="SAM" id="MobiDB-lite"/>
    </source>
</evidence>
<keyword evidence="7" id="KW-1185">Reference proteome</keyword>
<evidence type="ECO:0000256" key="1">
    <source>
        <dbReference type="ARBA" id="ARBA00004173"/>
    </source>
</evidence>
<dbReference type="Pfam" id="PF06644">
    <property type="entry name" value="ATP11"/>
    <property type="match status" value="1"/>
</dbReference>
<sequence>MKHLLLMPPDQLNRPDFFPSINLLSLLLQSSSLKMAYFRSSAFKSLLRTRASSLCPQQRRWAQVHDVRFLATHHDPNQVLDRYRSKLKQKAQAEGHGDIDSLKEAYKEKIEEYRHKATTPLTPEPPKSSPSPSKTGPSPPPPPPTPQARAASSATSTGIRPLDSFIDVEKVRSLPPKEIEAIWRLRFANNSHSVCAAIPVETYQRIVSAARKNPQFVLPLPRTQSEAQTAEENAEAAKGGADIHFLQWGFHPPASPTASSAASANDHTSTIIFTALASYQLHGSYAQPHTTITHYLDLADEKGLVLMNGQVMPDSGVSATDATWLVSCVQRFYDFGGQANGRKGELLQAFTRGDVQNFKVEDLMAEAEKL</sequence>
<dbReference type="PANTHER" id="PTHR13126:SF0">
    <property type="entry name" value="ATP SYNTHASE MITOCHONDRIAL F1 COMPLEX ASSEMBLY FACTOR 1"/>
    <property type="match status" value="1"/>
</dbReference>
<evidence type="ECO:0000313" key="7">
    <source>
        <dbReference type="Proteomes" id="UP000286921"/>
    </source>
</evidence>
<feature type="region of interest" description="Disordered" evidence="5">
    <location>
        <begin position="114"/>
        <end position="158"/>
    </location>
</feature>
<comment type="subcellular location">
    <subcellularLocation>
        <location evidence="1">Mitochondrion</location>
    </subcellularLocation>
</comment>
<dbReference type="STRING" id="105351.A0A401L8R1"/>
<organism evidence="6 7">
    <name type="scientific">Aspergillus awamori</name>
    <name type="common">Black koji mold</name>
    <dbReference type="NCBI Taxonomy" id="105351"/>
    <lineage>
        <taxon>Eukaryota</taxon>
        <taxon>Fungi</taxon>
        <taxon>Dikarya</taxon>
        <taxon>Ascomycota</taxon>
        <taxon>Pezizomycotina</taxon>
        <taxon>Eurotiomycetes</taxon>
        <taxon>Eurotiomycetidae</taxon>
        <taxon>Eurotiales</taxon>
        <taxon>Aspergillaceae</taxon>
        <taxon>Aspergillus</taxon>
    </lineage>
</organism>
<evidence type="ECO:0000256" key="2">
    <source>
        <dbReference type="ARBA" id="ARBA00009116"/>
    </source>
</evidence>
<dbReference type="AlphaFoldDB" id="A0A401L8R1"/>
<proteinExistence type="inferred from homology"/>
<feature type="compositionally biased region" description="Pro residues" evidence="5">
    <location>
        <begin position="137"/>
        <end position="146"/>
    </location>
</feature>
<evidence type="ECO:0000256" key="4">
    <source>
        <dbReference type="ARBA" id="ARBA00023128"/>
    </source>
</evidence>
<reference evidence="6 7" key="1">
    <citation type="submission" date="2016-09" db="EMBL/GenBank/DDBJ databases">
        <title>Aspergillus awamori IFM 58123T.</title>
        <authorList>
            <person name="Kusuya Y."/>
            <person name="Shimizu M."/>
            <person name="Takahashi H."/>
            <person name="Yaguchi T."/>
        </authorList>
    </citation>
    <scope>NUCLEOTIDE SEQUENCE [LARGE SCALE GENOMIC DNA]</scope>
    <source>
        <strain evidence="6 7">IFM 58123</strain>
    </source>
</reference>
<dbReference type="GO" id="GO:0033615">
    <property type="term" value="P:mitochondrial proton-transporting ATP synthase complex assembly"/>
    <property type="evidence" value="ECO:0007669"/>
    <property type="project" value="TreeGrafter"/>
</dbReference>
<comment type="caution">
    <text evidence="6">The sequence shown here is derived from an EMBL/GenBank/DDBJ whole genome shotgun (WGS) entry which is preliminary data.</text>
</comment>
<name>A0A401L8R1_ASPAW</name>
<accession>A0A401L8R1</accession>
<dbReference type="Proteomes" id="UP000286921">
    <property type="component" value="Unassembled WGS sequence"/>
</dbReference>
<comment type="similarity">
    <text evidence="2">Belongs to the ATP11 family.</text>
</comment>
<protein>
    <submittedName>
        <fullName evidence="6">Protein ATP11, mitochondrial</fullName>
    </submittedName>
</protein>
<keyword evidence="3" id="KW-0809">Transit peptide</keyword>
<dbReference type="InterPro" id="IPR010591">
    <property type="entry name" value="ATP11"/>
</dbReference>
<dbReference type="PANTHER" id="PTHR13126">
    <property type="entry name" value="CHAPERONE ATP11"/>
    <property type="match status" value="1"/>
</dbReference>
<keyword evidence="4" id="KW-0496">Mitochondrion</keyword>
<evidence type="ECO:0000256" key="3">
    <source>
        <dbReference type="ARBA" id="ARBA00022946"/>
    </source>
</evidence>
<gene>
    <name evidence="6" type="ORF">AAWM_10745</name>
</gene>
<dbReference type="GO" id="GO:0005739">
    <property type="term" value="C:mitochondrion"/>
    <property type="evidence" value="ECO:0007669"/>
    <property type="project" value="UniProtKB-SubCell"/>
</dbReference>
<dbReference type="EMBL" id="BDHI01000029">
    <property type="protein sequence ID" value="GCB27860.1"/>
    <property type="molecule type" value="Genomic_DNA"/>
</dbReference>